<evidence type="ECO:0000313" key="2">
    <source>
        <dbReference type="EMBL" id="KAF2570686.1"/>
    </source>
</evidence>
<protein>
    <submittedName>
        <fullName evidence="2">Uncharacterized protein</fullName>
    </submittedName>
</protein>
<sequence>MLSRTRKRSRAGAALGSGQRDSSANVHVRLNQVVPSRSGTDHTVRLIHQYIHRDTRLRSYGPKGKYYGLSRVLLDQSEFWLDHQSWLGEWCGEDGLRFGRFDRLDVVPALAPFRTYAGRSGTRLGQLREPRSE</sequence>
<gene>
    <name evidence="2" type="ORF">F2Q70_00004744</name>
</gene>
<accession>A0A8S9INR4</accession>
<dbReference type="AlphaFoldDB" id="A0A8S9INR4"/>
<dbReference type="EMBL" id="QGKY02001015">
    <property type="protein sequence ID" value="KAF2570686.1"/>
    <property type="molecule type" value="Genomic_DNA"/>
</dbReference>
<reference evidence="2" key="1">
    <citation type="submission" date="2019-12" db="EMBL/GenBank/DDBJ databases">
        <title>Genome sequencing and annotation of Brassica cretica.</title>
        <authorList>
            <person name="Studholme D.J."/>
            <person name="Sarris P.F."/>
        </authorList>
    </citation>
    <scope>NUCLEOTIDE SEQUENCE</scope>
    <source>
        <strain evidence="2">PFS-102/07</strain>
        <tissue evidence="2">Leaf</tissue>
    </source>
</reference>
<proteinExistence type="predicted"/>
<feature type="compositionally biased region" description="Basic residues" evidence="1">
    <location>
        <begin position="1"/>
        <end position="10"/>
    </location>
</feature>
<name>A0A8S9INR4_BRACR</name>
<evidence type="ECO:0000256" key="1">
    <source>
        <dbReference type="SAM" id="MobiDB-lite"/>
    </source>
</evidence>
<organism evidence="2">
    <name type="scientific">Brassica cretica</name>
    <name type="common">Mustard</name>
    <dbReference type="NCBI Taxonomy" id="69181"/>
    <lineage>
        <taxon>Eukaryota</taxon>
        <taxon>Viridiplantae</taxon>
        <taxon>Streptophyta</taxon>
        <taxon>Embryophyta</taxon>
        <taxon>Tracheophyta</taxon>
        <taxon>Spermatophyta</taxon>
        <taxon>Magnoliopsida</taxon>
        <taxon>eudicotyledons</taxon>
        <taxon>Gunneridae</taxon>
        <taxon>Pentapetalae</taxon>
        <taxon>rosids</taxon>
        <taxon>malvids</taxon>
        <taxon>Brassicales</taxon>
        <taxon>Brassicaceae</taxon>
        <taxon>Brassiceae</taxon>
        <taxon>Brassica</taxon>
    </lineage>
</organism>
<feature type="region of interest" description="Disordered" evidence="1">
    <location>
        <begin position="1"/>
        <end position="23"/>
    </location>
</feature>
<comment type="caution">
    <text evidence="2">The sequence shown here is derived from an EMBL/GenBank/DDBJ whole genome shotgun (WGS) entry which is preliminary data.</text>
</comment>